<proteinExistence type="predicted"/>
<dbReference type="Proteomes" id="UP001565369">
    <property type="component" value="Unassembled WGS sequence"/>
</dbReference>
<gene>
    <name evidence="1" type="ORF">ABIG07_000411</name>
</gene>
<sequence>MTIIAATPASAGRMRGRRTVLVYAGQSGAVLKLLDDLTEAEIVAKLPVQFRHLPDTAAA</sequence>
<reference evidence="1 2" key="1">
    <citation type="submission" date="2024-07" db="EMBL/GenBank/DDBJ databases">
        <title>Genomic Encyclopedia of Type Strains, Phase V (KMG-V): Genome sequencing to study the core and pangenomes of soil and plant-associated prokaryotes.</title>
        <authorList>
            <person name="Whitman W."/>
        </authorList>
    </citation>
    <scope>NUCLEOTIDE SEQUENCE [LARGE SCALE GENOMIC DNA]</scope>
    <source>
        <strain evidence="1 2">USDA 152</strain>
    </source>
</reference>
<evidence type="ECO:0000313" key="2">
    <source>
        <dbReference type="Proteomes" id="UP001565369"/>
    </source>
</evidence>
<name>A0ABV4FIS3_9BRAD</name>
<dbReference type="EMBL" id="JBGBZJ010000002">
    <property type="protein sequence ID" value="MEY9451463.1"/>
    <property type="molecule type" value="Genomic_DNA"/>
</dbReference>
<organism evidence="1 2">
    <name type="scientific">Bradyrhizobium ottawaense</name>
    <dbReference type="NCBI Taxonomy" id="931866"/>
    <lineage>
        <taxon>Bacteria</taxon>
        <taxon>Pseudomonadati</taxon>
        <taxon>Pseudomonadota</taxon>
        <taxon>Alphaproteobacteria</taxon>
        <taxon>Hyphomicrobiales</taxon>
        <taxon>Nitrobacteraceae</taxon>
        <taxon>Bradyrhizobium</taxon>
    </lineage>
</organism>
<accession>A0ABV4FIS3</accession>
<evidence type="ECO:0000313" key="1">
    <source>
        <dbReference type="EMBL" id="MEY9451463.1"/>
    </source>
</evidence>
<comment type="caution">
    <text evidence="1">The sequence shown here is derived from an EMBL/GenBank/DDBJ whole genome shotgun (WGS) entry which is preliminary data.</text>
</comment>
<protein>
    <submittedName>
        <fullName evidence="1">Uncharacterized protein</fullName>
    </submittedName>
</protein>
<keyword evidence="2" id="KW-1185">Reference proteome</keyword>